<dbReference type="RefSeq" id="WP_195171934.1">
    <property type="nucleotide sequence ID" value="NZ_CP062983.1"/>
</dbReference>
<reference evidence="4 5" key="1">
    <citation type="submission" date="2020-02" db="EMBL/GenBank/DDBJ databases">
        <authorList>
            <person name="Zheng R.K."/>
            <person name="Sun C.M."/>
        </authorList>
    </citation>
    <scope>NUCLEOTIDE SEQUENCE [LARGE SCALE GENOMIC DNA]</scope>
    <source>
        <strain evidence="5">rifampicinis</strain>
    </source>
</reference>
<dbReference type="Pfam" id="PF12697">
    <property type="entry name" value="Abhydrolase_6"/>
    <property type="match status" value="1"/>
</dbReference>
<dbReference type="InterPro" id="IPR029058">
    <property type="entry name" value="AB_hydrolase_fold"/>
</dbReference>
<keyword evidence="4" id="KW-0378">Hydrolase</keyword>
<dbReference type="SUPFAM" id="SSF53474">
    <property type="entry name" value="alpha/beta-Hydrolases"/>
    <property type="match status" value="1"/>
</dbReference>
<evidence type="ECO:0000313" key="4">
    <source>
        <dbReference type="EMBL" id="QPC83870.1"/>
    </source>
</evidence>
<protein>
    <submittedName>
        <fullName evidence="4">Alpha/beta fold hydrolase</fullName>
    </submittedName>
</protein>
<comment type="similarity">
    <text evidence="1">Belongs to the AHA1 family.</text>
</comment>
<dbReference type="PANTHER" id="PTHR43433:SF5">
    <property type="entry name" value="AB HYDROLASE-1 DOMAIN-CONTAINING PROTEIN"/>
    <property type="match status" value="1"/>
</dbReference>
<dbReference type="AlphaFoldDB" id="A0A7S8EBE8"/>
<dbReference type="InterPro" id="IPR023393">
    <property type="entry name" value="START-like_dom_sf"/>
</dbReference>
<dbReference type="GO" id="GO:0046503">
    <property type="term" value="P:glycerolipid catabolic process"/>
    <property type="evidence" value="ECO:0007669"/>
    <property type="project" value="TreeGrafter"/>
</dbReference>
<dbReference type="Gene3D" id="3.30.530.20">
    <property type="match status" value="1"/>
</dbReference>
<name>A0A7S8EBE8_9CHLR</name>
<dbReference type="CDD" id="cd07814">
    <property type="entry name" value="SRPBCC_CalC_Aha1-like"/>
    <property type="match status" value="1"/>
</dbReference>
<dbReference type="Proteomes" id="UP000594468">
    <property type="component" value="Chromosome"/>
</dbReference>
<dbReference type="SUPFAM" id="SSF55961">
    <property type="entry name" value="Bet v1-like"/>
    <property type="match status" value="1"/>
</dbReference>
<dbReference type="InterPro" id="IPR050471">
    <property type="entry name" value="AB_hydrolase"/>
</dbReference>
<organism evidence="4 5">
    <name type="scientific">Phototrophicus methaneseepsis</name>
    <dbReference type="NCBI Taxonomy" id="2710758"/>
    <lineage>
        <taxon>Bacteria</taxon>
        <taxon>Bacillati</taxon>
        <taxon>Chloroflexota</taxon>
        <taxon>Candidatus Thermofontia</taxon>
        <taxon>Phototrophicales</taxon>
        <taxon>Phototrophicaceae</taxon>
        <taxon>Phototrophicus</taxon>
    </lineage>
</organism>
<evidence type="ECO:0000259" key="3">
    <source>
        <dbReference type="Pfam" id="PF12697"/>
    </source>
</evidence>
<dbReference type="EMBL" id="CP062983">
    <property type="protein sequence ID" value="QPC83870.1"/>
    <property type="molecule type" value="Genomic_DNA"/>
</dbReference>
<evidence type="ECO:0000313" key="5">
    <source>
        <dbReference type="Proteomes" id="UP000594468"/>
    </source>
</evidence>
<dbReference type="KEGG" id="pmet:G4Y79_05685"/>
<gene>
    <name evidence="4" type="ORF">G4Y79_05685</name>
</gene>
<dbReference type="Pfam" id="PF08327">
    <property type="entry name" value="AHSA1"/>
    <property type="match status" value="1"/>
</dbReference>
<proteinExistence type="inferred from homology"/>
<dbReference type="Gene3D" id="3.40.50.1820">
    <property type="entry name" value="alpha/beta hydrolase"/>
    <property type="match status" value="1"/>
</dbReference>
<feature type="domain" description="AB hydrolase-1" evidence="3">
    <location>
        <begin position="194"/>
        <end position="382"/>
    </location>
</feature>
<accession>A0A7S8EBE8</accession>
<evidence type="ECO:0000256" key="1">
    <source>
        <dbReference type="ARBA" id="ARBA00006817"/>
    </source>
</evidence>
<feature type="domain" description="Activator of Hsp90 ATPase homologue 1/2-like C-terminal" evidence="2">
    <location>
        <begin position="20"/>
        <end position="161"/>
    </location>
</feature>
<sequence>MMTHSTAKPTDHLVIDRILDAPPELIWQMWTEPEHVMRWWGPAGFTSPECQIDLRVGGTYLFCMESPEGVRYYTTGVYKELVPYERIVYTDQLADADGNVVLPSYYNMGDNFPTELEVIVTLEDLGGRTKMTMTQVGMTSDYAHTGAEEGWNGSFDKLAQLHTVTSKDGTLIAYDKTGSGPALILVTGALGYRQFPKDGQLSDLLSSNFTVYDYDRRGRGDSGDAETYATEREIEDIEALIDAAGGSAYLYGLSSGAILALKAANALQDQVTKLALYEPPFILDNSRPPLPVDYVEQIEDAIARDDRSAALDVFMMQAMLIPEEYMVQFRQAPMWASMEKVAHTLAYDGIIVRELLKGQPWPEGTWSNVSAKTLVIVGENSEPFFHTAAKTLVNDLDNAVYNILPGQDHAVEASALAPMLIEFLAD</sequence>
<keyword evidence="5" id="KW-1185">Reference proteome</keyword>
<evidence type="ECO:0000259" key="2">
    <source>
        <dbReference type="Pfam" id="PF08327"/>
    </source>
</evidence>
<dbReference type="InterPro" id="IPR000073">
    <property type="entry name" value="AB_hydrolase_1"/>
</dbReference>
<dbReference type="PANTHER" id="PTHR43433">
    <property type="entry name" value="HYDROLASE, ALPHA/BETA FOLD FAMILY PROTEIN"/>
    <property type="match status" value="1"/>
</dbReference>
<dbReference type="InterPro" id="IPR013538">
    <property type="entry name" value="ASHA1/2-like_C"/>
</dbReference>
<dbReference type="GO" id="GO:0004806">
    <property type="term" value="F:triacylglycerol lipase activity"/>
    <property type="evidence" value="ECO:0007669"/>
    <property type="project" value="TreeGrafter"/>
</dbReference>